<evidence type="ECO:0000313" key="17">
    <source>
        <dbReference type="Proteomes" id="UP001170379"/>
    </source>
</evidence>
<dbReference type="InterPro" id="IPR020562">
    <property type="entry name" value="PRibGlycinamide_synth_N"/>
</dbReference>
<dbReference type="Pfam" id="PF02844">
    <property type="entry name" value="GARS_N"/>
    <property type="match status" value="1"/>
</dbReference>
<dbReference type="HAMAP" id="MF_00138">
    <property type="entry name" value="GARS"/>
    <property type="match status" value="1"/>
</dbReference>
<dbReference type="NCBIfam" id="TIGR00877">
    <property type="entry name" value="purD"/>
    <property type="match status" value="1"/>
</dbReference>
<protein>
    <recommendedName>
        <fullName evidence="12 13">Multifunctional fusion protein</fullName>
    </recommendedName>
    <domain>
        <recommendedName>
            <fullName evidence="13">Phosphoribosylamine--glycine ligase</fullName>
            <ecNumber evidence="13">6.3.4.13</ecNumber>
        </recommendedName>
        <alternativeName>
            <fullName evidence="13">GARS</fullName>
        </alternativeName>
        <alternativeName>
            <fullName evidence="13">Glycinamide ribonucleotide synthetase</fullName>
        </alternativeName>
        <alternativeName>
            <fullName evidence="13">Phosphoribosylglycinamide synthetase</fullName>
        </alternativeName>
    </domain>
    <domain>
        <recommendedName>
            <fullName evidence="12">Phosphoribosylaminoimidazole-succinocarboxamide synthase</fullName>
            <ecNumber evidence="12">6.3.2.6</ecNumber>
        </recommendedName>
        <alternativeName>
            <fullName evidence="12">SAICAR synthetase</fullName>
        </alternativeName>
    </domain>
</protein>
<evidence type="ECO:0000256" key="6">
    <source>
        <dbReference type="ARBA" id="ARBA00022598"/>
    </source>
</evidence>
<dbReference type="PANTHER" id="PTHR43472:SF1">
    <property type="entry name" value="PHOSPHORIBOSYLAMINE--GLYCINE LIGASE, CHLOROPLASTIC"/>
    <property type="match status" value="1"/>
</dbReference>
<dbReference type="Gene3D" id="3.90.600.10">
    <property type="entry name" value="Phosphoribosylglycinamide synthetase, C-terminal domain"/>
    <property type="match status" value="1"/>
</dbReference>
<dbReference type="InterPro" id="IPR037123">
    <property type="entry name" value="PRibGlycinamide_synth_C_sf"/>
</dbReference>
<dbReference type="InterPro" id="IPR000115">
    <property type="entry name" value="PRibGlycinamide_synth"/>
</dbReference>
<dbReference type="InterPro" id="IPR020561">
    <property type="entry name" value="PRibGlycinamid_synth_ATP-grasp"/>
</dbReference>
<comment type="caution">
    <text evidence="16">The sequence shown here is derived from an EMBL/GenBank/DDBJ whole genome shotgun (WGS) entry which is preliminary data.</text>
</comment>
<dbReference type="Pfam" id="PF01259">
    <property type="entry name" value="SAICAR_synt"/>
    <property type="match status" value="1"/>
</dbReference>
<evidence type="ECO:0000256" key="9">
    <source>
        <dbReference type="ARBA" id="ARBA00022840"/>
    </source>
</evidence>
<dbReference type="SUPFAM" id="SSF52440">
    <property type="entry name" value="PreATP-grasp domain"/>
    <property type="match status" value="1"/>
</dbReference>
<dbReference type="SMART" id="SM01209">
    <property type="entry name" value="GARS_A"/>
    <property type="match status" value="1"/>
</dbReference>
<dbReference type="NCBIfam" id="NF010568">
    <property type="entry name" value="PRK13961.1"/>
    <property type="match status" value="1"/>
</dbReference>
<evidence type="ECO:0000256" key="4">
    <source>
        <dbReference type="ARBA" id="ARBA00005174"/>
    </source>
</evidence>
<dbReference type="GO" id="GO:0016874">
    <property type="term" value="F:ligase activity"/>
    <property type="evidence" value="ECO:0007669"/>
    <property type="project" value="UniProtKB-KW"/>
</dbReference>
<evidence type="ECO:0000313" key="16">
    <source>
        <dbReference type="EMBL" id="MDJ1371400.1"/>
    </source>
</evidence>
<dbReference type="InterPro" id="IPR020559">
    <property type="entry name" value="PRibGlycinamide_synth_CS"/>
</dbReference>
<evidence type="ECO:0000256" key="8">
    <source>
        <dbReference type="ARBA" id="ARBA00022755"/>
    </source>
</evidence>
<dbReference type="SUPFAM" id="SSF56059">
    <property type="entry name" value="Glutathione synthetase ATP-binding domain-like"/>
    <property type="match status" value="1"/>
</dbReference>
<keyword evidence="17" id="KW-1185">Reference proteome</keyword>
<reference evidence="16" key="2">
    <citation type="journal article" date="2022" name="Sci. Rep.">
        <title>In silico prediction of the enzymes involved in the degradation of the herbicide molinate by Gulosibacter molinativorax ON4T.</title>
        <authorList>
            <person name="Lopes A.R."/>
            <person name="Bunin E."/>
            <person name="Viana A.T."/>
            <person name="Froufe H."/>
            <person name="Munoz-Merida A."/>
            <person name="Pinho D."/>
            <person name="Figueiredo J."/>
            <person name="Barroso C."/>
            <person name="Vaz-Moreira I."/>
            <person name="Bellanger X."/>
            <person name="Egas C."/>
            <person name="Nunes O.C."/>
        </authorList>
    </citation>
    <scope>NUCLEOTIDE SEQUENCE</scope>
    <source>
        <strain evidence="16">ON4</strain>
    </source>
</reference>
<evidence type="ECO:0000256" key="3">
    <source>
        <dbReference type="ARBA" id="ARBA00004672"/>
    </source>
</evidence>
<dbReference type="InterPro" id="IPR028923">
    <property type="entry name" value="SAICAR_synt/ADE2_N"/>
</dbReference>
<dbReference type="PROSITE" id="PS50975">
    <property type="entry name" value="ATP_GRASP"/>
    <property type="match status" value="1"/>
</dbReference>
<feature type="region of interest" description="Disordered" evidence="14">
    <location>
        <begin position="454"/>
        <end position="476"/>
    </location>
</feature>
<dbReference type="SUPFAM" id="SSF51246">
    <property type="entry name" value="Rudiment single hybrid motif"/>
    <property type="match status" value="1"/>
</dbReference>
<evidence type="ECO:0000256" key="7">
    <source>
        <dbReference type="ARBA" id="ARBA00022741"/>
    </source>
</evidence>
<dbReference type="NCBIfam" id="TIGR00081">
    <property type="entry name" value="purC"/>
    <property type="match status" value="1"/>
</dbReference>
<dbReference type="InterPro" id="IPR011761">
    <property type="entry name" value="ATP-grasp"/>
</dbReference>
<dbReference type="EC" id="6.3.4.13" evidence="13"/>
<dbReference type="PROSITE" id="PS00184">
    <property type="entry name" value="GARS"/>
    <property type="match status" value="1"/>
</dbReference>
<dbReference type="InterPro" id="IPR001636">
    <property type="entry name" value="SAICAR_synth"/>
</dbReference>
<evidence type="ECO:0000256" key="13">
    <source>
        <dbReference type="HAMAP-Rule" id="MF_00138"/>
    </source>
</evidence>
<comment type="catalytic activity">
    <reaction evidence="11 12">
        <text>5-amino-1-(5-phospho-D-ribosyl)imidazole-4-carboxylate + L-aspartate + ATP = (2S)-2-[5-amino-1-(5-phospho-beta-D-ribosyl)imidazole-4-carboxamido]succinate + ADP + phosphate + 2 H(+)</text>
        <dbReference type="Rhea" id="RHEA:22628"/>
        <dbReference type="ChEBI" id="CHEBI:15378"/>
        <dbReference type="ChEBI" id="CHEBI:29991"/>
        <dbReference type="ChEBI" id="CHEBI:30616"/>
        <dbReference type="ChEBI" id="CHEBI:43474"/>
        <dbReference type="ChEBI" id="CHEBI:58443"/>
        <dbReference type="ChEBI" id="CHEBI:77657"/>
        <dbReference type="ChEBI" id="CHEBI:456216"/>
        <dbReference type="EC" id="6.3.2.6"/>
    </reaction>
</comment>
<keyword evidence="9 12" id="KW-0067">ATP-binding</keyword>
<comment type="pathway">
    <text evidence="3 12">Purine metabolism; IMP biosynthesis via de novo pathway; 5-amino-1-(5-phospho-D-ribosyl)imidazole-4-carboxamide from 5-amino-1-(5-phospho-D-ribosyl)imidazole-4-carboxylate: step 1/2.</text>
</comment>
<feature type="compositionally biased region" description="Low complexity" evidence="14">
    <location>
        <begin position="454"/>
        <end position="463"/>
    </location>
</feature>
<dbReference type="InterPro" id="IPR018236">
    <property type="entry name" value="SAICAR_synthetase_CS"/>
</dbReference>
<dbReference type="CDD" id="cd01414">
    <property type="entry name" value="SAICAR_synt_Sc"/>
    <property type="match status" value="1"/>
</dbReference>
<feature type="domain" description="ATP-grasp" evidence="15">
    <location>
        <begin position="106"/>
        <end position="311"/>
    </location>
</feature>
<evidence type="ECO:0000256" key="11">
    <source>
        <dbReference type="ARBA" id="ARBA00048475"/>
    </source>
</evidence>
<dbReference type="Gene3D" id="3.30.200.20">
    <property type="entry name" value="Phosphorylase Kinase, domain 1"/>
    <property type="match status" value="1"/>
</dbReference>
<dbReference type="Pfam" id="PF01071">
    <property type="entry name" value="GARS_A"/>
    <property type="match status" value="1"/>
</dbReference>
<keyword evidence="8 12" id="KW-0658">Purine biosynthesis</keyword>
<evidence type="ECO:0000256" key="14">
    <source>
        <dbReference type="SAM" id="MobiDB-lite"/>
    </source>
</evidence>
<comment type="pathway">
    <text evidence="4 13">Purine metabolism; IMP biosynthesis via de novo pathway; N(1)-(5-phospho-D-ribosyl)glycinamide from 5-phospho-alpha-D-ribose 1-diphosphate: step 2/2.</text>
</comment>
<dbReference type="InterPro" id="IPR016185">
    <property type="entry name" value="PreATP-grasp_dom_sf"/>
</dbReference>
<comment type="cofactor">
    <cofactor evidence="2">
        <name>Mg(2+)</name>
        <dbReference type="ChEBI" id="CHEBI:18420"/>
    </cofactor>
</comment>
<keyword evidence="6 12" id="KW-0436">Ligase</keyword>
<evidence type="ECO:0000256" key="10">
    <source>
        <dbReference type="ARBA" id="ARBA00038345"/>
    </source>
</evidence>
<dbReference type="Gene3D" id="3.30.1490.20">
    <property type="entry name" value="ATP-grasp fold, A domain"/>
    <property type="match status" value="1"/>
</dbReference>
<dbReference type="SUPFAM" id="SSF56104">
    <property type="entry name" value="SAICAR synthase-like"/>
    <property type="match status" value="1"/>
</dbReference>
<dbReference type="PROSITE" id="PS01057">
    <property type="entry name" value="SAICAR_SYNTHETASE_1"/>
    <property type="match status" value="1"/>
</dbReference>
<dbReference type="RefSeq" id="WP_026936932.1">
    <property type="nucleotide sequence ID" value="NZ_CP028426.1"/>
</dbReference>
<dbReference type="SMART" id="SM01210">
    <property type="entry name" value="GARS_C"/>
    <property type="match status" value="1"/>
</dbReference>
<evidence type="ECO:0000256" key="1">
    <source>
        <dbReference type="ARBA" id="ARBA00001936"/>
    </source>
</evidence>
<dbReference type="InterPro" id="IPR011054">
    <property type="entry name" value="Rudment_hybrid_motif"/>
</dbReference>
<dbReference type="EMBL" id="PXVD01000012">
    <property type="protein sequence ID" value="MDJ1371400.1"/>
    <property type="molecule type" value="Genomic_DNA"/>
</dbReference>
<comment type="cofactor">
    <cofactor evidence="1">
        <name>Mn(2+)</name>
        <dbReference type="ChEBI" id="CHEBI:29035"/>
    </cofactor>
</comment>
<evidence type="ECO:0000256" key="12">
    <source>
        <dbReference type="HAMAP-Rule" id="MF_00137"/>
    </source>
</evidence>
<accession>A0ABT7C8I4</accession>
<comment type="similarity">
    <text evidence="10 13">Belongs to the GARS family.</text>
</comment>
<dbReference type="Pfam" id="PF02843">
    <property type="entry name" value="GARS_C"/>
    <property type="match status" value="1"/>
</dbReference>
<dbReference type="EC" id="6.3.2.6" evidence="12"/>
<dbReference type="PANTHER" id="PTHR43472">
    <property type="entry name" value="PHOSPHORIBOSYLAMINE--GLYCINE LIGASE"/>
    <property type="match status" value="1"/>
</dbReference>
<dbReference type="Gene3D" id="3.40.50.20">
    <property type="match status" value="1"/>
</dbReference>
<dbReference type="InterPro" id="IPR020560">
    <property type="entry name" value="PRibGlycinamide_synth_C-dom"/>
</dbReference>
<comment type="similarity">
    <text evidence="5 12">Belongs to the SAICAR synthetase family.</text>
</comment>
<gene>
    <name evidence="12" type="primary">purC</name>
    <name evidence="13" type="synonym">purD</name>
    <name evidence="16" type="ORF">C7K25_08470</name>
</gene>
<dbReference type="Proteomes" id="UP001170379">
    <property type="component" value="Unassembled WGS sequence"/>
</dbReference>
<proteinExistence type="inferred from homology"/>
<name>A0ABT7C8I4_9MICO</name>
<dbReference type="PROSITE" id="PS01058">
    <property type="entry name" value="SAICAR_SYNTHETASE_2"/>
    <property type="match status" value="1"/>
</dbReference>
<organism evidence="16 17">
    <name type="scientific">Gulosibacter molinativorax</name>
    <dbReference type="NCBI Taxonomy" id="256821"/>
    <lineage>
        <taxon>Bacteria</taxon>
        <taxon>Bacillati</taxon>
        <taxon>Actinomycetota</taxon>
        <taxon>Actinomycetes</taxon>
        <taxon>Micrococcales</taxon>
        <taxon>Microbacteriaceae</taxon>
        <taxon>Gulosibacter</taxon>
    </lineage>
</organism>
<dbReference type="HAMAP" id="MF_00137">
    <property type="entry name" value="SAICAR_synth"/>
    <property type="match status" value="1"/>
</dbReference>
<evidence type="ECO:0000256" key="2">
    <source>
        <dbReference type="ARBA" id="ARBA00001946"/>
    </source>
</evidence>
<evidence type="ECO:0000259" key="15">
    <source>
        <dbReference type="PROSITE" id="PS50975"/>
    </source>
</evidence>
<sequence>MKILVLGSGAREHAIISSLASEGNHEIIVAPGNVGMEGEASRIRIEQTNPDLIADFAESEQIELVVIGPEAPLVAGVADAVRAKGIAVFGPSKAAAQLEGSKTFAKEIMQQANVPTGGARLLHELADVAATLDEFGAPYVVKADGLASGKGVMVTTDRNDALRHAEHWLAHGPVLVEEFLDGLEVSLFCIADGNTVRALPPAQDFKRLHNDDAGPNTGGMGAYSPVPFLEDRFGGERAFMAEVVRDVAQPVVDTMRENGNPFQGLLYCGLIVTAAGIRVIEFNARFGDPETQVVLQRLAEPLSTLLVESAHGTLDQHAEDLEISNNSAVTVVLASEGYPDKVRSGRAILGLEDAEATGALVFHAATGADEDGITATGGRVLNVVGQGDTLQDARLHAYEALAHIRLDGGHFRTDIAQTGAALQNTILARAGQITDAQAGESERAANEMAAQAHDAMPAAPAEATGEISTASASSERLDLTETPIAAQVAAQRGIDLESMGGGGRSLTGWRHMYSGKVREVYESETDADALLVVASNRVSAFDHILEPEIPGKGELLTTLSRWWFDQLDVPNHIREPEGWDAELPAEVAARSMRVAKLEMFPVECVVRGYLTGSGLKEYEATGTVCGVDLPEGLGDGDRLPEPIFTPAYKAPQGEHDENITFERVVELVGEEPAAALRDLSLHIFNLASERAATRGVILADTKFEFGVDPATGQITLADEVLTSDSSRYWDADLYSNAELPLSERLSSFDKQIVRNWLRENWDGEGTPPALPQETIERTVARYRELLERLAA</sequence>
<dbReference type="Gene3D" id="3.30.470.20">
    <property type="entry name" value="ATP-grasp fold, B domain"/>
    <property type="match status" value="2"/>
</dbReference>
<comment type="catalytic activity">
    <reaction evidence="13">
        <text>5-phospho-beta-D-ribosylamine + glycine + ATP = N(1)-(5-phospho-beta-D-ribosyl)glycinamide + ADP + phosphate + H(+)</text>
        <dbReference type="Rhea" id="RHEA:17453"/>
        <dbReference type="ChEBI" id="CHEBI:15378"/>
        <dbReference type="ChEBI" id="CHEBI:30616"/>
        <dbReference type="ChEBI" id="CHEBI:43474"/>
        <dbReference type="ChEBI" id="CHEBI:57305"/>
        <dbReference type="ChEBI" id="CHEBI:58681"/>
        <dbReference type="ChEBI" id="CHEBI:143788"/>
        <dbReference type="ChEBI" id="CHEBI:456216"/>
        <dbReference type="EC" id="6.3.4.13"/>
    </reaction>
</comment>
<keyword evidence="7 12" id="KW-0547">Nucleotide-binding</keyword>
<evidence type="ECO:0000256" key="5">
    <source>
        <dbReference type="ARBA" id="ARBA00010190"/>
    </source>
</evidence>
<dbReference type="InterPro" id="IPR013815">
    <property type="entry name" value="ATP_grasp_subdomain_1"/>
</dbReference>
<reference evidence="16" key="1">
    <citation type="submission" date="2018-03" db="EMBL/GenBank/DDBJ databases">
        <authorList>
            <person name="Nunes O.C."/>
            <person name="Lopes A.R."/>
            <person name="Froufe H."/>
            <person name="Munoz-Merida A."/>
            <person name="Barroso C."/>
            <person name="Egas C."/>
        </authorList>
    </citation>
    <scope>NUCLEOTIDE SEQUENCE</scope>
    <source>
        <strain evidence="16">ON4</strain>
    </source>
</reference>